<dbReference type="PROSITE" id="PS51375">
    <property type="entry name" value="PPR"/>
    <property type="match status" value="1"/>
</dbReference>
<name>A0A7J7NLF7_9MAGN</name>
<comment type="caution">
    <text evidence="5">The sequence shown here is derived from an EMBL/GenBank/DDBJ whole genome shotgun (WGS) entry which is preliminary data.</text>
</comment>
<proteinExistence type="predicted"/>
<accession>A0A7J7NLF7</accession>
<evidence type="ECO:0000256" key="2">
    <source>
        <dbReference type="PROSITE-ProRule" id="PRU00708"/>
    </source>
</evidence>
<evidence type="ECO:0000313" key="6">
    <source>
        <dbReference type="Proteomes" id="UP000541444"/>
    </source>
</evidence>
<evidence type="ECO:0000313" key="5">
    <source>
        <dbReference type="EMBL" id="KAF6167824.1"/>
    </source>
</evidence>
<feature type="non-terminal residue" evidence="5">
    <location>
        <position position="1"/>
    </location>
</feature>
<evidence type="ECO:0000259" key="4">
    <source>
        <dbReference type="Pfam" id="PF10536"/>
    </source>
</evidence>
<dbReference type="EMBL" id="JACGCM010000715">
    <property type="protein sequence ID" value="KAF6167824.1"/>
    <property type="molecule type" value="Genomic_DNA"/>
</dbReference>
<dbReference type="Pfam" id="PF10536">
    <property type="entry name" value="PMD"/>
    <property type="match status" value="1"/>
</dbReference>
<feature type="domain" description="Aminotransferase-like plant mobile" evidence="4">
    <location>
        <begin position="99"/>
        <end position="207"/>
    </location>
</feature>
<dbReference type="InterPro" id="IPR019557">
    <property type="entry name" value="AminoTfrase-like_pln_mobile"/>
</dbReference>
<dbReference type="OrthoDB" id="185373at2759"/>
<keyword evidence="6" id="KW-1185">Reference proteome</keyword>
<keyword evidence="1" id="KW-0677">Repeat</keyword>
<dbReference type="InterPro" id="IPR011990">
    <property type="entry name" value="TPR-like_helical_dom_sf"/>
</dbReference>
<feature type="repeat" description="PPR" evidence="2">
    <location>
        <begin position="20"/>
        <end position="50"/>
    </location>
</feature>
<dbReference type="InterPro" id="IPR002885">
    <property type="entry name" value="PPR_rpt"/>
</dbReference>
<reference evidence="5 6" key="1">
    <citation type="journal article" date="2020" name="IScience">
        <title>Genome Sequencing of the Endangered Kingdonia uniflora (Circaeasteraceae, Ranunculales) Reveals Potential Mechanisms of Evolutionary Specialization.</title>
        <authorList>
            <person name="Sun Y."/>
            <person name="Deng T."/>
            <person name="Zhang A."/>
            <person name="Moore M.J."/>
            <person name="Landis J.B."/>
            <person name="Lin N."/>
            <person name="Zhang H."/>
            <person name="Zhang X."/>
            <person name="Huang J."/>
            <person name="Zhang X."/>
            <person name="Sun H."/>
            <person name="Wang H."/>
        </authorList>
    </citation>
    <scope>NUCLEOTIDE SEQUENCE [LARGE SCALE GENOMIC DNA]</scope>
    <source>
        <strain evidence="5">TB1705</strain>
        <tissue evidence="5">Leaf</tissue>
    </source>
</reference>
<sequence length="615" mass="70513">MTKVEPRFRELMKEFELTLDKYSYTIVIGAICPRGNFNEAIGMLDEMEKNETINGDATVIGGTYGFSALMEVFQNNLLQDLNVFKSLKAGGVGNSLLLKKLKEHYAYKLEKVLSDGTTAAAKKKKGLTARSIARTYMLYVLRYFLFPTKKGTDVSAWYFDLLAKDKVAKKWSWGSAVLAHMYYNLAAASRDDGRQFAGYTTLLEKWDVSVTDRYGGTALLKFREALDNYKLEDVTTDDDVGIHQRKEASVNEHGDTPMHQSEDVAEQYDASHHEHASLSPNAHDTMPIKGGSGGFNQQITALNGQLLKLKEDKEKEFEANINLKDALKEKCKESELLKAVNTFLMELIDLHLPPATLLVVLQSHQHVPDVTLAKKYDDLLSAHEDVKKKLIAKEDFRKKLLNTEERMKSLEVNNSEWEVWRQALKKALASEGMGDMGDPTFKELFEQKERFFTIAQQGTKGDYQENLVFTAVTLKNVVIARREKMAKKKKILVFQPWMKYLVDACSYGHQNVEYRHMAYLLSSYYEKVVAFISHTEAYTFLPLFWARKRNTTSNDERFQNLLMDTSKYWWFGLGADNHYIRLFPRFDAPIPLVSTLFYSYVNLEIPLTFVKEQLT</sequence>
<feature type="region of interest" description="Disordered" evidence="3">
    <location>
        <begin position="264"/>
        <end position="294"/>
    </location>
</feature>
<gene>
    <name evidence="5" type="ORF">GIB67_027602</name>
</gene>
<evidence type="ECO:0000256" key="1">
    <source>
        <dbReference type="ARBA" id="ARBA00022737"/>
    </source>
</evidence>
<dbReference type="Proteomes" id="UP000541444">
    <property type="component" value="Unassembled WGS sequence"/>
</dbReference>
<protein>
    <recommendedName>
        <fullName evidence="4">Aminotransferase-like plant mobile domain-containing protein</fullName>
    </recommendedName>
</protein>
<dbReference type="Gene3D" id="1.25.40.10">
    <property type="entry name" value="Tetratricopeptide repeat domain"/>
    <property type="match status" value="1"/>
</dbReference>
<dbReference type="AlphaFoldDB" id="A0A7J7NLF7"/>
<organism evidence="5 6">
    <name type="scientific">Kingdonia uniflora</name>
    <dbReference type="NCBI Taxonomy" id="39325"/>
    <lineage>
        <taxon>Eukaryota</taxon>
        <taxon>Viridiplantae</taxon>
        <taxon>Streptophyta</taxon>
        <taxon>Embryophyta</taxon>
        <taxon>Tracheophyta</taxon>
        <taxon>Spermatophyta</taxon>
        <taxon>Magnoliopsida</taxon>
        <taxon>Ranunculales</taxon>
        <taxon>Circaeasteraceae</taxon>
        <taxon>Kingdonia</taxon>
    </lineage>
</organism>
<evidence type="ECO:0000256" key="3">
    <source>
        <dbReference type="SAM" id="MobiDB-lite"/>
    </source>
</evidence>